<keyword evidence="3" id="KW-1185">Reference proteome</keyword>
<name>A0A9P5SAU8_9FUNG</name>
<protein>
    <submittedName>
        <fullName evidence="2">Uncharacterized protein</fullName>
    </submittedName>
</protein>
<keyword evidence="1" id="KW-0732">Signal</keyword>
<sequence length="69" mass="7462">MLSNKTFSLFAIAAIALMLLANVEAAPAKASLEDRITCRICDEPLECNLRCPAVTATSLLHLPCRMQEG</sequence>
<feature type="chain" id="PRO_5040494649" evidence="1">
    <location>
        <begin position="26"/>
        <end position="69"/>
    </location>
</feature>
<feature type="signal peptide" evidence="1">
    <location>
        <begin position="1"/>
        <end position="25"/>
    </location>
</feature>
<dbReference type="AlphaFoldDB" id="A0A9P5SAU8"/>
<accession>A0A9P5SAU8</accession>
<comment type="caution">
    <text evidence="2">The sequence shown here is derived from an EMBL/GenBank/DDBJ whole genome shotgun (WGS) entry which is preliminary data.</text>
</comment>
<evidence type="ECO:0000313" key="3">
    <source>
        <dbReference type="Proteomes" id="UP000696485"/>
    </source>
</evidence>
<evidence type="ECO:0000313" key="2">
    <source>
        <dbReference type="EMBL" id="KAF9324005.1"/>
    </source>
</evidence>
<evidence type="ECO:0000256" key="1">
    <source>
        <dbReference type="SAM" id="SignalP"/>
    </source>
</evidence>
<dbReference type="Proteomes" id="UP000696485">
    <property type="component" value="Unassembled WGS sequence"/>
</dbReference>
<dbReference type="EMBL" id="JAAAUY010001172">
    <property type="protein sequence ID" value="KAF9324005.1"/>
    <property type="molecule type" value="Genomic_DNA"/>
</dbReference>
<reference evidence="2" key="1">
    <citation type="journal article" date="2020" name="Fungal Divers.">
        <title>Resolving the Mortierellaceae phylogeny through synthesis of multi-gene phylogenetics and phylogenomics.</title>
        <authorList>
            <person name="Vandepol N."/>
            <person name="Liber J."/>
            <person name="Desiro A."/>
            <person name="Na H."/>
            <person name="Kennedy M."/>
            <person name="Barry K."/>
            <person name="Grigoriev I.V."/>
            <person name="Miller A.N."/>
            <person name="O'Donnell K."/>
            <person name="Stajich J.E."/>
            <person name="Bonito G."/>
        </authorList>
    </citation>
    <scope>NUCLEOTIDE SEQUENCE</scope>
    <source>
        <strain evidence="2">NVP1</strain>
    </source>
</reference>
<organism evidence="2 3">
    <name type="scientific">Podila minutissima</name>
    <dbReference type="NCBI Taxonomy" id="64525"/>
    <lineage>
        <taxon>Eukaryota</taxon>
        <taxon>Fungi</taxon>
        <taxon>Fungi incertae sedis</taxon>
        <taxon>Mucoromycota</taxon>
        <taxon>Mortierellomycotina</taxon>
        <taxon>Mortierellomycetes</taxon>
        <taxon>Mortierellales</taxon>
        <taxon>Mortierellaceae</taxon>
        <taxon>Podila</taxon>
    </lineage>
</organism>
<proteinExistence type="predicted"/>
<gene>
    <name evidence="2" type="ORF">BG006_000944</name>
</gene>